<evidence type="ECO:0000256" key="4">
    <source>
        <dbReference type="ARBA" id="ARBA00022833"/>
    </source>
</evidence>
<sequence>MVGVETVVLKPSLDSELCPVCGDRVSGYHYGLLTCESCKGFFKRTVQNKKQYQCSAEADCHVDKSCRKRCPSCRFQKCIAMGMKMEAVRTDRQRGGRNKFGSFYKRDRAHRLQRSAMRVNSIVPNHAATSFYPDHQVSSSTPDQSSQIQYFDTQPKSPTLSSSTHHPNFFLRPNGYISEQDSLAALLGSSIDDPLLRSQAFPMYPSTIKQEPFEYSEQFLHPHIDYSAFHSTANYAAMIPTAQVTSAQVTSTTNSGSASSRSSPVLPVCPVPTEKTVDLFYNSTLAEMCKCLPDDARIFRMISKVSKTVKPEPLRFALDVAEENLKELVAWAKTDHFFSKLETGGTIKGLQFILKRMDPKLHFTENASAAIMDDQMNLLQASWATIHIIDVSFPLIKGELPVSFKMSNNVDVNTGFIAMLGHSNNVARWADIVNRLRQLGFSRYDYCAFRFLALFHEQGERLAKNQPLVNSVRHQVIQSWREVQCTNTFFEIFEQIRSLASASQEFLCERYRAGDLEIYNSTSLLCEMLRTHHHTVTYGAPTYLVR</sequence>
<dbReference type="GO" id="GO:0004879">
    <property type="term" value="F:nuclear receptor activity"/>
    <property type="evidence" value="ECO:0007669"/>
    <property type="project" value="InterPro"/>
</dbReference>
<dbReference type="Proteomes" id="UP000835052">
    <property type="component" value="Unassembled WGS sequence"/>
</dbReference>
<evidence type="ECO:0000256" key="6">
    <source>
        <dbReference type="ARBA" id="ARBA00023125"/>
    </source>
</evidence>
<dbReference type="Gene3D" id="3.30.50.10">
    <property type="entry name" value="Erythroid Transcription Factor GATA-1, subunit A"/>
    <property type="match status" value="1"/>
</dbReference>
<dbReference type="AlphaFoldDB" id="A0A8S1GZX1"/>
<evidence type="ECO:0000313" key="12">
    <source>
        <dbReference type="EMBL" id="CAD6189079.1"/>
    </source>
</evidence>
<dbReference type="EMBL" id="CAJGYM010000010">
    <property type="protein sequence ID" value="CAD6189079.1"/>
    <property type="molecule type" value="Genomic_DNA"/>
</dbReference>
<evidence type="ECO:0000256" key="5">
    <source>
        <dbReference type="ARBA" id="ARBA00023015"/>
    </source>
</evidence>
<dbReference type="Pfam" id="PF00105">
    <property type="entry name" value="zf-C4"/>
    <property type="match status" value="1"/>
</dbReference>
<evidence type="ECO:0000259" key="11">
    <source>
        <dbReference type="PROSITE" id="PS51030"/>
    </source>
</evidence>
<dbReference type="GO" id="GO:0008270">
    <property type="term" value="F:zinc ion binding"/>
    <property type="evidence" value="ECO:0007669"/>
    <property type="project" value="UniProtKB-KW"/>
</dbReference>
<dbReference type="PROSITE" id="PS00031">
    <property type="entry name" value="NUCLEAR_REC_DBD_1"/>
    <property type="match status" value="1"/>
</dbReference>
<dbReference type="PROSITE" id="PS51030">
    <property type="entry name" value="NUCLEAR_REC_DBD_2"/>
    <property type="match status" value="1"/>
</dbReference>
<keyword evidence="3" id="KW-0863">Zinc-finger</keyword>
<dbReference type="GO" id="GO:0009755">
    <property type="term" value="P:hormone-mediated signaling pathway"/>
    <property type="evidence" value="ECO:0007669"/>
    <property type="project" value="TreeGrafter"/>
</dbReference>
<dbReference type="FunFam" id="3.30.50.10:FF:000006">
    <property type="entry name" value="Nuclear receptor subfamily 5 group A member"/>
    <property type="match status" value="1"/>
</dbReference>
<dbReference type="PRINTS" id="PR00047">
    <property type="entry name" value="STROIDFINGER"/>
</dbReference>
<evidence type="ECO:0000256" key="3">
    <source>
        <dbReference type="ARBA" id="ARBA00022771"/>
    </source>
</evidence>
<feature type="domain" description="Nuclear receptor" evidence="11">
    <location>
        <begin position="15"/>
        <end position="90"/>
    </location>
</feature>
<dbReference type="GO" id="GO:0000978">
    <property type="term" value="F:RNA polymerase II cis-regulatory region sequence-specific DNA binding"/>
    <property type="evidence" value="ECO:0007669"/>
    <property type="project" value="TreeGrafter"/>
</dbReference>
<dbReference type="InterPro" id="IPR016355">
    <property type="entry name" value="NR5-like"/>
</dbReference>
<evidence type="ECO:0000256" key="8">
    <source>
        <dbReference type="ARBA" id="ARBA00023170"/>
    </source>
</evidence>
<dbReference type="SUPFAM" id="SSF57716">
    <property type="entry name" value="Glucocorticoid receptor-like (DNA-binding domain)"/>
    <property type="match status" value="1"/>
</dbReference>
<dbReference type="Gene3D" id="1.10.565.10">
    <property type="entry name" value="Retinoid X Receptor"/>
    <property type="match status" value="1"/>
</dbReference>
<proteinExistence type="predicted"/>
<keyword evidence="6" id="KW-0238">DNA-binding</keyword>
<dbReference type="GO" id="GO:0090575">
    <property type="term" value="C:RNA polymerase II transcription regulator complex"/>
    <property type="evidence" value="ECO:0007669"/>
    <property type="project" value="TreeGrafter"/>
</dbReference>
<keyword evidence="5" id="KW-0805">Transcription regulation</keyword>
<dbReference type="PANTHER" id="PTHR24086:SF15">
    <property type="entry name" value="NUCLEAR HORMONE RECEPTOR FTZ-F1"/>
    <property type="match status" value="1"/>
</dbReference>
<dbReference type="SMART" id="SM00399">
    <property type="entry name" value="ZnF_C4"/>
    <property type="match status" value="1"/>
</dbReference>
<dbReference type="CDD" id="cd07167">
    <property type="entry name" value="NR_DBD_Lrh-1_like"/>
    <property type="match status" value="1"/>
</dbReference>
<keyword evidence="4" id="KW-0862">Zinc</keyword>
<dbReference type="PANTHER" id="PTHR24086">
    <property type="entry name" value="NUCLEAR RECEPTOR SUBFAMILY 5 GROUP A"/>
    <property type="match status" value="1"/>
</dbReference>
<comment type="subcellular location">
    <subcellularLocation>
        <location evidence="1">Nucleus</location>
    </subcellularLocation>
</comment>
<dbReference type="InterPro" id="IPR013088">
    <property type="entry name" value="Znf_NHR/GATA"/>
</dbReference>
<evidence type="ECO:0000256" key="2">
    <source>
        <dbReference type="ARBA" id="ARBA00022723"/>
    </source>
</evidence>
<reference evidence="12" key="1">
    <citation type="submission" date="2020-10" db="EMBL/GenBank/DDBJ databases">
        <authorList>
            <person name="Kikuchi T."/>
        </authorList>
    </citation>
    <scope>NUCLEOTIDE SEQUENCE</scope>
    <source>
        <strain evidence="12">NKZ352</strain>
    </source>
</reference>
<feature type="region of interest" description="Disordered" evidence="10">
    <location>
        <begin position="133"/>
        <end position="165"/>
    </location>
</feature>
<keyword evidence="9" id="KW-0539">Nucleus</keyword>
<dbReference type="SUPFAM" id="SSF48508">
    <property type="entry name" value="Nuclear receptor ligand-binding domain"/>
    <property type="match status" value="2"/>
</dbReference>
<comment type="caution">
    <text evidence="12">The sequence shown here is derived from an EMBL/GenBank/DDBJ whole genome shotgun (WGS) entry which is preliminary data.</text>
</comment>
<evidence type="ECO:0000256" key="1">
    <source>
        <dbReference type="ARBA" id="ARBA00004123"/>
    </source>
</evidence>
<name>A0A8S1GZX1_9PELO</name>
<keyword evidence="8" id="KW-0675">Receptor</keyword>
<keyword evidence="7" id="KW-0804">Transcription</keyword>
<evidence type="ECO:0000256" key="10">
    <source>
        <dbReference type="SAM" id="MobiDB-lite"/>
    </source>
</evidence>
<accession>A0A8S1GZX1</accession>
<dbReference type="InterPro" id="IPR001628">
    <property type="entry name" value="Znf_hrmn_rcpt"/>
</dbReference>
<evidence type="ECO:0000256" key="7">
    <source>
        <dbReference type="ARBA" id="ARBA00023163"/>
    </source>
</evidence>
<keyword evidence="2" id="KW-0479">Metal-binding</keyword>
<feature type="compositionally biased region" description="Polar residues" evidence="10">
    <location>
        <begin position="136"/>
        <end position="165"/>
    </location>
</feature>
<gene>
    <name evidence="12" type="ORF">CAUJ_LOCUS4998</name>
</gene>
<dbReference type="OrthoDB" id="5771769at2759"/>
<dbReference type="InterPro" id="IPR035500">
    <property type="entry name" value="NHR-like_dom_sf"/>
</dbReference>
<keyword evidence="13" id="KW-1185">Reference proteome</keyword>
<dbReference type="GO" id="GO:0009888">
    <property type="term" value="P:tissue development"/>
    <property type="evidence" value="ECO:0007669"/>
    <property type="project" value="TreeGrafter"/>
</dbReference>
<organism evidence="12 13">
    <name type="scientific">Caenorhabditis auriculariae</name>
    <dbReference type="NCBI Taxonomy" id="2777116"/>
    <lineage>
        <taxon>Eukaryota</taxon>
        <taxon>Metazoa</taxon>
        <taxon>Ecdysozoa</taxon>
        <taxon>Nematoda</taxon>
        <taxon>Chromadorea</taxon>
        <taxon>Rhabditida</taxon>
        <taxon>Rhabditina</taxon>
        <taxon>Rhabditomorpha</taxon>
        <taxon>Rhabditoidea</taxon>
        <taxon>Rhabditidae</taxon>
        <taxon>Peloderinae</taxon>
        <taxon>Caenorhabditis</taxon>
    </lineage>
</organism>
<evidence type="ECO:0000256" key="9">
    <source>
        <dbReference type="ARBA" id="ARBA00023242"/>
    </source>
</evidence>
<protein>
    <recommendedName>
        <fullName evidence="11">Nuclear receptor domain-containing protein</fullName>
    </recommendedName>
</protein>
<evidence type="ECO:0000313" key="13">
    <source>
        <dbReference type="Proteomes" id="UP000835052"/>
    </source>
</evidence>